<feature type="transmembrane region" description="Helical" evidence="1">
    <location>
        <begin position="374"/>
        <end position="391"/>
    </location>
</feature>
<gene>
    <name evidence="5" type="ORF">HMPREF1991_00870</name>
</gene>
<keyword evidence="1" id="KW-1133">Transmembrane helix</keyword>
<dbReference type="Pfam" id="PF13387">
    <property type="entry name" value="Lnb_N"/>
    <property type="match status" value="1"/>
</dbReference>
<feature type="chain" id="PRO_5001665496" evidence="2">
    <location>
        <begin position="23"/>
        <end position="396"/>
    </location>
</feature>
<feature type="signal peptide" evidence="2">
    <location>
        <begin position="1"/>
        <end position="22"/>
    </location>
</feature>
<evidence type="ECO:0000256" key="2">
    <source>
        <dbReference type="SAM" id="SignalP"/>
    </source>
</evidence>
<organism evidence="5 6">
    <name type="scientific">Hoylesella loescheii DSM 19665 = JCM 12249 = ATCC 15930</name>
    <dbReference type="NCBI Taxonomy" id="1122985"/>
    <lineage>
        <taxon>Bacteria</taxon>
        <taxon>Pseudomonadati</taxon>
        <taxon>Bacteroidota</taxon>
        <taxon>Bacteroidia</taxon>
        <taxon>Bacteroidales</taxon>
        <taxon>Prevotellaceae</taxon>
        <taxon>Hoylesella</taxon>
    </lineage>
</organism>
<proteinExistence type="predicted"/>
<evidence type="ECO:0000313" key="6">
    <source>
        <dbReference type="Proteomes" id="UP000027442"/>
    </source>
</evidence>
<evidence type="ECO:0000313" key="5">
    <source>
        <dbReference type="EMBL" id="KDR53035.1"/>
    </source>
</evidence>
<dbReference type="EMBL" id="JNGW01000033">
    <property type="protein sequence ID" value="KDR53035.1"/>
    <property type="molecule type" value="Genomic_DNA"/>
</dbReference>
<evidence type="ECO:0000256" key="1">
    <source>
        <dbReference type="SAM" id="Phobius"/>
    </source>
</evidence>
<feature type="transmembrane region" description="Helical" evidence="1">
    <location>
        <begin position="261"/>
        <end position="282"/>
    </location>
</feature>
<reference evidence="5 6" key="1">
    <citation type="submission" date="2013-08" db="EMBL/GenBank/DDBJ databases">
        <authorList>
            <person name="Weinstock G."/>
            <person name="Sodergren E."/>
            <person name="Wylie T."/>
            <person name="Fulton L."/>
            <person name="Fulton R."/>
            <person name="Fronick C."/>
            <person name="O'Laughlin M."/>
            <person name="Godfrey J."/>
            <person name="Miner T."/>
            <person name="Herter B."/>
            <person name="Appelbaum E."/>
            <person name="Cordes M."/>
            <person name="Lek S."/>
            <person name="Wollam A."/>
            <person name="Pepin K.H."/>
            <person name="Palsikar V.B."/>
            <person name="Mitreva M."/>
            <person name="Wilson R.K."/>
        </authorList>
    </citation>
    <scope>NUCLEOTIDE SEQUENCE [LARGE SCALE GENOMIC DNA]</scope>
    <source>
        <strain evidence="5 6">ATCC 15930</strain>
    </source>
</reference>
<name>A0A069QJN6_HOYLO</name>
<keyword evidence="1" id="KW-0812">Transmembrane</keyword>
<sequence length="396" mass="45460">MLLLRQLFAAVLLCAFQLSAQAQGTLALKDMDAVRISLLTCQPHEEVYSIYGHTAIRYQDLARGTDLAVNYGMFSFHKPYFVLRFVFGLTDYEMGIEPFEAFCTQYASYGSGVYEQVLNLTPEEKLAIAKAIDTNYEPQNRVYRYNYFYDNCTTRARDMITNHLQARVDYTPEKSHDTTSYRQIVRQCANNTPWIRFGNDMLLGIKADLPIDRAQRQFLPANLMNDFESATLNNGSGSKRKLIASSGWVVQPGVQTSSSSFPLSPTAFMLILAAIILGTTAIESKLNTRFRWFDAFWLLLCGLIGIILFVMIFSQHPTVSINLQILFFCPYTLLYIYRAVKKSKETQFLRGIKIWCILIVLFLIGGFFQHYAEGVRFLALSLLIRYMYLLYRHKRA</sequence>
<dbReference type="InterPro" id="IPR025178">
    <property type="entry name" value="Lnb_N"/>
</dbReference>
<dbReference type="Pfam" id="PF25221">
    <property type="entry name" value="5TMH_Lnb"/>
    <property type="match status" value="1"/>
</dbReference>
<feature type="transmembrane region" description="Helical" evidence="1">
    <location>
        <begin position="319"/>
        <end position="340"/>
    </location>
</feature>
<feature type="transmembrane region" description="Helical" evidence="1">
    <location>
        <begin position="294"/>
        <end position="313"/>
    </location>
</feature>
<keyword evidence="2" id="KW-0732">Signal</keyword>
<dbReference type="InterPro" id="IPR057436">
    <property type="entry name" value="5TMH_Lnb"/>
</dbReference>
<feature type="domain" description="Lnb-like transmembrane" evidence="4">
    <location>
        <begin position="258"/>
        <end position="392"/>
    </location>
</feature>
<dbReference type="PATRIC" id="fig|1122985.7.peg.902"/>
<dbReference type="RefSeq" id="WP_018968425.1">
    <property type="nucleotide sequence ID" value="NZ_KB899228.1"/>
</dbReference>
<evidence type="ECO:0000259" key="3">
    <source>
        <dbReference type="Pfam" id="PF13387"/>
    </source>
</evidence>
<dbReference type="eggNOG" id="ENOG502Z87C">
    <property type="taxonomic scope" value="Bacteria"/>
</dbReference>
<dbReference type="HOGENOM" id="CLU_052983_1_0_10"/>
<protein>
    <submittedName>
        <fullName evidence="5">Uncharacterized protein</fullName>
    </submittedName>
</protein>
<dbReference type="Proteomes" id="UP000027442">
    <property type="component" value="Unassembled WGS sequence"/>
</dbReference>
<feature type="domain" description="Lnb N-terminal periplasmic" evidence="3">
    <location>
        <begin position="30"/>
        <end position="185"/>
    </location>
</feature>
<evidence type="ECO:0000259" key="4">
    <source>
        <dbReference type="Pfam" id="PF25221"/>
    </source>
</evidence>
<comment type="caution">
    <text evidence="5">The sequence shown here is derived from an EMBL/GenBank/DDBJ whole genome shotgun (WGS) entry which is preliminary data.</text>
</comment>
<feature type="transmembrane region" description="Helical" evidence="1">
    <location>
        <begin position="352"/>
        <end position="368"/>
    </location>
</feature>
<accession>A0A069QJN6</accession>
<keyword evidence="6" id="KW-1185">Reference proteome</keyword>
<dbReference type="AlphaFoldDB" id="A0A069QJN6"/>
<keyword evidence="1" id="KW-0472">Membrane</keyword>